<name>A0ACB7YA47_9ERIC</name>
<dbReference type="EMBL" id="CM037157">
    <property type="protein sequence ID" value="KAH7850291.1"/>
    <property type="molecule type" value="Genomic_DNA"/>
</dbReference>
<proteinExistence type="predicted"/>
<protein>
    <submittedName>
        <fullName evidence="1">Uncharacterized protein</fullName>
    </submittedName>
</protein>
<dbReference type="Proteomes" id="UP000828048">
    <property type="component" value="Chromosome 7"/>
</dbReference>
<reference evidence="1 2" key="1">
    <citation type="journal article" date="2021" name="Hortic Res">
        <title>High-quality reference genome and annotation aids understanding of berry development for evergreen blueberry (Vaccinium darrowii).</title>
        <authorList>
            <person name="Yu J."/>
            <person name="Hulse-Kemp A.M."/>
            <person name="Babiker E."/>
            <person name="Staton M."/>
        </authorList>
    </citation>
    <scope>NUCLEOTIDE SEQUENCE [LARGE SCALE GENOMIC DNA]</scope>
    <source>
        <strain evidence="2">cv. NJ 8807/NJ 8810</strain>
        <tissue evidence="1">Young leaf</tissue>
    </source>
</reference>
<evidence type="ECO:0000313" key="1">
    <source>
        <dbReference type="EMBL" id="KAH7850291.1"/>
    </source>
</evidence>
<evidence type="ECO:0000313" key="2">
    <source>
        <dbReference type="Proteomes" id="UP000828048"/>
    </source>
</evidence>
<sequence>MHGNVVQLVVPLGSVKVRTHPIQEKRRIEEEEEEEREEKRRKKGRGHGCHHLRRPPPSFPTTISTFQLHLCKARHWRPVARIWTSLIDALFGDRGFKAPKPKGKGKDKDKGNDKEKQSWSLWIVREEEGLLVCMLEEFKDGVKWRAENGFKSAFFRAVETLSHKMFPGTTIRANPNIKSKHVQFHPKASGMNGRAFPMYPSWQILGKDRATSELEKDLVEIRGNGSELEIDQPEHDELFVKTNDCYPPRYVDGGFVFGGATFVDLSAGGSQAAYPTTPTSNANATTTPMSHANPPPKKAKKLSRAEAKQVALNEVFECYMTESKEVMEKLVVVVRFEQRMSDKK</sequence>
<organism evidence="1 2">
    <name type="scientific">Vaccinium darrowii</name>
    <dbReference type="NCBI Taxonomy" id="229202"/>
    <lineage>
        <taxon>Eukaryota</taxon>
        <taxon>Viridiplantae</taxon>
        <taxon>Streptophyta</taxon>
        <taxon>Embryophyta</taxon>
        <taxon>Tracheophyta</taxon>
        <taxon>Spermatophyta</taxon>
        <taxon>Magnoliopsida</taxon>
        <taxon>eudicotyledons</taxon>
        <taxon>Gunneridae</taxon>
        <taxon>Pentapetalae</taxon>
        <taxon>asterids</taxon>
        <taxon>Ericales</taxon>
        <taxon>Ericaceae</taxon>
        <taxon>Vaccinioideae</taxon>
        <taxon>Vaccinieae</taxon>
        <taxon>Vaccinium</taxon>
    </lineage>
</organism>
<keyword evidence="2" id="KW-1185">Reference proteome</keyword>
<gene>
    <name evidence="1" type="ORF">Vadar_030539</name>
</gene>
<accession>A0ACB7YA47</accession>
<comment type="caution">
    <text evidence="1">The sequence shown here is derived from an EMBL/GenBank/DDBJ whole genome shotgun (WGS) entry which is preliminary data.</text>
</comment>